<dbReference type="AlphaFoldDB" id="A0A1H9KU61"/>
<protein>
    <submittedName>
        <fullName evidence="2">N-acetylglucosaminyl deacetylase, LmbE family</fullName>
    </submittedName>
</protein>
<keyword evidence="3" id="KW-1185">Reference proteome</keyword>
<evidence type="ECO:0000256" key="1">
    <source>
        <dbReference type="ARBA" id="ARBA00022833"/>
    </source>
</evidence>
<dbReference type="Pfam" id="PF02585">
    <property type="entry name" value="PIG-L"/>
    <property type="match status" value="1"/>
</dbReference>
<sequence>MARVLLLSPHPDDLAWSLGGTVARLRADVFGVTFFGQTRYAPGDATHDSPAAAGVRAAEEDAWAAWAGVRLVRHDLPDASLRGFTDETEMGAAPEPEVVAPVSALLRAAIGDVRPDLVFAPLAIGGHVDHAAVRAACSTVDLPFVWYEDLPYALGSGDRHGETSTVVTVDWAMKEKGVQFFPSQLPAEVLPVLRAHADSSGGERLWTSAAVRPHDLVA</sequence>
<evidence type="ECO:0000313" key="3">
    <source>
        <dbReference type="Proteomes" id="UP000199051"/>
    </source>
</evidence>
<accession>A0A1H9KU61</accession>
<dbReference type="GO" id="GO:0016137">
    <property type="term" value="P:glycoside metabolic process"/>
    <property type="evidence" value="ECO:0007669"/>
    <property type="project" value="UniProtKB-ARBA"/>
</dbReference>
<dbReference type="Proteomes" id="UP000199051">
    <property type="component" value="Unassembled WGS sequence"/>
</dbReference>
<keyword evidence="1" id="KW-0862">Zinc</keyword>
<dbReference type="EMBL" id="FOGI01000001">
    <property type="protein sequence ID" value="SER02569.1"/>
    <property type="molecule type" value="Genomic_DNA"/>
</dbReference>
<name>A0A1H9KU61_9PSEU</name>
<proteinExistence type="predicted"/>
<organism evidence="2 3">
    <name type="scientific">Actinokineospora terrae</name>
    <dbReference type="NCBI Taxonomy" id="155974"/>
    <lineage>
        <taxon>Bacteria</taxon>
        <taxon>Bacillati</taxon>
        <taxon>Actinomycetota</taxon>
        <taxon>Actinomycetes</taxon>
        <taxon>Pseudonocardiales</taxon>
        <taxon>Pseudonocardiaceae</taxon>
        <taxon>Actinokineospora</taxon>
    </lineage>
</organism>
<dbReference type="InterPro" id="IPR003737">
    <property type="entry name" value="GlcNAc_PI_deacetylase-related"/>
</dbReference>
<evidence type="ECO:0000313" key="2">
    <source>
        <dbReference type="EMBL" id="SER02569.1"/>
    </source>
</evidence>
<dbReference type="STRING" id="155974.SAMN04487818_101321"/>
<dbReference type="InterPro" id="IPR024078">
    <property type="entry name" value="LmbE-like_dom_sf"/>
</dbReference>
<dbReference type="SUPFAM" id="SSF102588">
    <property type="entry name" value="LmbE-like"/>
    <property type="match status" value="1"/>
</dbReference>
<gene>
    <name evidence="2" type="ORF">SAMN04487818_101321</name>
</gene>
<dbReference type="Gene3D" id="3.40.50.10320">
    <property type="entry name" value="LmbE-like"/>
    <property type="match status" value="1"/>
</dbReference>
<dbReference type="RefSeq" id="WP_092774575.1">
    <property type="nucleotide sequence ID" value="NZ_FOGI01000001.1"/>
</dbReference>
<reference evidence="3" key="1">
    <citation type="submission" date="2016-10" db="EMBL/GenBank/DDBJ databases">
        <authorList>
            <person name="Varghese N."/>
            <person name="Submissions S."/>
        </authorList>
    </citation>
    <scope>NUCLEOTIDE SEQUENCE [LARGE SCALE GENOMIC DNA]</scope>
    <source>
        <strain evidence="3">DSM 44260</strain>
    </source>
</reference>